<dbReference type="RefSeq" id="WP_200351505.1">
    <property type="nucleotide sequence ID" value="NZ_BAABHZ010000006.1"/>
</dbReference>
<evidence type="ECO:0000256" key="8">
    <source>
        <dbReference type="ARBA" id="ARBA00022840"/>
    </source>
</evidence>
<feature type="domain" description="7,8-dihydro-6-hydroxymethylpterin-pyrophosphokinase" evidence="13">
    <location>
        <begin position="91"/>
        <end position="102"/>
    </location>
</feature>
<dbReference type="InterPro" id="IPR035907">
    <property type="entry name" value="Hppk_sf"/>
</dbReference>
<comment type="similarity">
    <text evidence="2">Belongs to the HPPK family.</text>
</comment>
<dbReference type="SUPFAM" id="SSF55083">
    <property type="entry name" value="6-hydroxymethyl-7,8-dihydropterin pyrophosphokinase, HPPK"/>
    <property type="match status" value="1"/>
</dbReference>
<evidence type="ECO:0000256" key="6">
    <source>
        <dbReference type="ARBA" id="ARBA00022741"/>
    </source>
</evidence>
<comment type="caution">
    <text evidence="14">The sequence shown here is derived from an EMBL/GenBank/DDBJ whole genome shotgun (WGS) entry which is preliminary data.</text>
</comment>
<dbReference type="EMBL" id="JAENIK010000011">
    <property type="protein sequence ID" value="MBK1816572.1"/>
    <property type="molecule type" value="Genomic_DNA"/>
</dbReference>
<dbReference type="CDD" id="cd00483">
    <property type="entry name" value="HPPK"/>
    <property type="match status" value="1"/>
</dbReference>
<dbReference type="Proteomes" id="UP000600139">
    <property type="component" value="Unassembled WGS sequence"/>
</dbReference>
<dbReference type="GO" id="GO:0016301">
    <property type="term" value="F:kinase activity"/>
    <property type="evidence" value="ECO:0007669"/>
    <property type="project" value="UniProtKB-KW"/>
</dbReference>
<gene>
    <name evidence="14" type="primary">folK</name>
    <name evidence="14" type="ORF">JIN84_13180</name>
</gene>
<dbReference type="PANTHER" id="PTHR43071:SF1">
    <property type="entry name" value="2-AMINO-4-HYDROXY-6-HYDROXYMETHYLDIHYDROPTERIDINE PYROPHOSPHOKINASE"/>
    <property type="match status" value="1"/>
</dbReference>
<evidence type="ECO:0000256" key="5">
    <source>
        <dbReference type="ARBA" id="ARBA00022679"/>
    </source>
</evidence>
<dbReference type="GO" id="GO:0046656">
    <property type="term" value="P:folic acid biosynthetic process"/>
    <property type="evidence" value="ECO:0007669"/>
    <property type="project" value="UniProtKB-KW"/>
</dbReference>
<keyword evidence="6" id="KW-0547">Nucleotide-binding</keyword>
<dbReference type="PANTHER" id="PTHR43071">
    <property type="entry name" value="2-AMINO-4-HYDROXY-6-HYDROXYMETHYLDIHYDROPTERIDINE PYROPHOSPHOKINASE"/>
    <property type="match status" value="1"/>
</dbReference>
<accession>A0A934R561</accession>
<sequence>MFRVGIALGSNLGDRLANLLAARVRLREISADGASFLTASTYRTEPLLCPPGSPFFYNSVVEIGFEGDPFELLEITQGIEKELGRTAKPERNAPRVIDVDLLYFGDRIIDTEALALPHPRLGERRFVLQPLAEIRPDLVLPGQTQDIAGLLENLVSDEPPLIRVDDLAR</sequence>
<evidence type="ECO:0000256" key="7">
    <source>
        <dbReference type="ARBA" id="ARBA00022777"/>
    </source>
</evidence>
<dbReference type="EC" id="2.7.6.3" evidence="3"/>
<keyword evidence="5 14" id="KW-0808">Transferase</keyword>
<dbReference type="Gene3D" id="3.30.70.560">
    <property type="entry name" value="7,8-Dihydro-6-hydroxymethylpterin-pyrophosphokinase HPPK"/>
    <property type="match status" value="1"/>
</dbReference>
<keyword evidence="15" id="KW-1185">Reference proteome</keyword>
<evidence type="ECO:0000259" key="13">
    <source>
        <dbReference type="PROSITE" id="PS00794"/>
    </source>
</evidence>
<comment type="function">
    <text evidence="10">Catalyzes the transfer of pyrophosphate from adenosine triphosphate (ATP) to 6-hydroxymethyl-7,8-dihydropterin, an enzymatic step in folate biosynthesis pathway.</text>
</comment>
<evidence type="ECO:0000313" key="15">
    <source>
        <dbReference type="Proteomes" id="UP000600139"/>
    </source>
</evidence>
<comment type="pathway">
    <text evidence="1">Cofactor biosynthesis; tetrahydrofolate biosynthesis; 2-amino-4-hydroxy-6-hydroxymethyl-7,8-dihydropteridine diphosphate from 7,8-dihydroneopterin triphosphate: step 4/4.</text>
</comment>
<evidence type="ECO:0000256" key="2">
    <source>
        <dbReference type="ARBA" id="ARBA00005810"/>
    </source>
</evidence>
<protein>
    <recommendedName>
        <fullName evidence="4">2-amino-4-hydroxy-6-hydroxymethyldihydropteridine pyrophosphokinase</fullName>
        <ecNumber evidence="3">2.7.6.3</ecNumber>
    </recommendedName>
    <alternativeName>
        <fullName evidence="11">6-hydroxymethyl-7,8-dihydropterin pyrophosphokinase</fullName>
    </alternativeName>
    <alternativeName>
        <fullName evidence="12">7,8-dihydro-6-hydroxymethylpterin-pyrophosphokinase</fullName>
    </alternativeName>
</protein>
<keyword evidence="8" id="KW-0067">ATP-binding</keyword>
<dbReference type="InterPro" id="IPR000550">
    <property type="entry name" value="Hppk"/>
</dbReference>
<organism evidence="14 15">
    <name type="scientific">Luteolibacter yonseiensis</name>
    <dbReference type="NCBI Taxonomy" id="1144680"/>
    <lineage>
        <taxon>Bacteria</taxon>
        <taxon>Pseudomonadati</taxon>
        <taxon>Verrucomicrobiota</taxon>
        <taxon>Verrucomicrobiia</taxon>
        <taxon>Verrucomicrobiales</taxon>
        <taxon>Verrucomicrobiaceae</taxon>
        <taxon>Luteolibacter</taxon>
    </lineage>
</organism>
<dbReference type="NCBIfam" id="TIGR01498">
    <property type="entry name" value="folK"/>
    <property type="match status" value="1"/>
</dbReference>
<dbReference type="GO" id="GO:0005524">
    <property type="term" value="F:ATP binding"/>
    <property type="evidence" value="ECO:0007669"/>
    <property type="project" value="UniProtKB-KW"/>
</dbReference>
<evidence type="ECO:0000256" key="10">
    <source>
        <dbReference type="ARBA" id="ARBA00029409"/>
    </source>
</evidence>
<evidence type="ECO:0000256" key="9">
    <source>
        <dbReference type="ARBA" id="ARBA00022909"/>
    </source>
</evidence>
<evidence type="ECO:0000256" key="12">
    <source>
        <dbReference type="ARBA" id="ARBA00033413"/>
    </source>
</evidence>
<evidence type="ECO:0000256" key="4">
    <source>
        <dbReference type="ARBA" id="ARBA00016218"/>
    </source>
</evidence>
<keyword evidence="9" id="KW-0289">Folate biosynthesis</keyword>
<proteinExistence type="inferred from homology"/>
<dbReference type="Pfam" id="PF01288">
    <property type="entry name" value="HPPK"/>
    <property type="match status" value="1"/>
</dbReference>
<keyword evidence="7" id="KW-0418">Kinase</keyword>
<dbReference type="AlphaFoldDB" id="A0A934R561"/>
<dbReference type="PROSITE" id="PS00794">
    <property type="entry name" value="HPPK"/>
    <property type="match status" value="1"/>
</dbReference>
<evidence type="ECO:0000256" key="11">
    <source>
        <dbReference type="ARBA" id="ARBA00029766"/>
    </source>
</evidence>
<evidence type="ECO:0000313" key="14">
    <source>
        <dbReference type="EMBL" id="MBK1816572.1"/>
    </source>
</evidence>
<dbReference type="GO" id="GO:0003848">
    <property type="term" value="F:2-amino-4-hydroxy-6-hydroxymethyldihydropteridine diphosphokinase activity"/>
    <property type="evidence" value="ECO:0007669"/>
    <property type="project" value="UniProtKB-EC"/>
</dbReference>
<name>A0A934R561_9BACT</name>
<reference evidence="14" key="1">
    <citation type="submission" date="2021-01" db="EMBL/GenBank/DDBJ databases">
        <title>Modified the classification status of verrucomicrobia.</title>
        <authorList>
            <person name="Feng X."/>
        </authorList>
    </citation>
    <scope>NUCLEOTIDE SEQUENCE</scope>
    <source>
        <strain evidence="14">JCM 18052</strain>
    </source>
</reference>
<evidence type="ECO:0000256" key="1">
    <source>
        <dbReference type="ARBA" id="ARBA00005051"/>
    </source>
</evidence>
<evidence type="ECO:0000256" key="3">
    <source>
        <dbReference type="ARBA" id="ARBA00013253"/>
    </source>
</evidence>